<comment type="catalytic activity">
    <reaction evidence="7">
        <text>DNA(n) + a 2'-deoxyribonucleoside 5'-triphosphate = DNA(n+1) + diphosphate</text>
        <dbReference type="Rhea" id="RHEA:22508"/>
        <dbReference type="Rhea" id="RHEA-COMP:17339"/>
        <dbReference type="Rhea" id="RHEA-COMP:17340"/>
        <dbReference type="ChEBI" id="CHEBI:33019"/>
        <dbReference type="ChEBI" id="CHEBI:61560"/>
        <dbReference type="ChEBI" id="CHEBI:173112"/>
        <dbReference type="EC" id="2.7.7.7"/>
    </reaction>
</comment>
<dbReference type="SUPFAM" id="SSF52540">
    <property type="entry name" value="P-loop containing nucleoside triphosphate hydrolases"/>
    <property type="match status" value="1"/>
</dbReference>
<gene>
    <name evidence="9" type="ORF">CKO42_05115</name>
</gene>
<sequence length="344" mass="37299">MPPWLESTWQRLMNAHRQARLGQALILSGPLGIGKRLLADHLAQLLLCTAAKVDERPCGTCADCTLSAAGHHPDRFVLAPDAEGASGEIRAEQVRQLCTREVLTPMRGSTKVLVVVPADAMNLFASNSLLKTLEEPADSTVWMLITERPQRLSQTIRSRCQQISLTAPQAEQVLPWLKARLAQVPTKANAKGDVDASWSSERAEQSLALAQGAPFRALSLAENGALELRQGLLDAIIGVARGELDPLAVANDWQRLEPSAALAAMIDGLTDLLRLSVDATGTRMINLGARRSIATLVERIEPAAGHRLLQMLLQARASIDAPVNKQILFEALLVRWARLAKARA</sequence>
<evidence type="ECO:0000256" key="6">
    <source>
        <dbReference type="ARBA" id="ARBA00022932"/>
    </source>
</evidence>
<dbReference type="Pfam" id="PF09115">
    <property type="entry name" value="DNApol3-delta_C"/>
    <property type="match status" value="1"/>
</dbReference>
<comment type="caution">
    <text evidence="9">The sequence shown here is derived from an EMBL/GenBank/DDBJ whole genome shotgun (WGS) entry which is preliminary data.</text>
</comment>
<dbReference type="EC" id="2.7.7.7" evidence="1"/>
<evidence type="ECO:0000256" key="2">
    <source>
        <dbReference type="ARBA" id="ARBA00014363"/>
    </source>
</evidence>
<dbReference type="EMBL" id="NRRY01000005">
    <property type="protein sequence ID" value="MBK1617845.1"/>
    <property type="molecule type" value="Genomic_DNA"/>
</dbReference>
<reference evidence="9 10" key="1">
    <citation type="journal article" date="2020" name="Microorganisms">
        <title>Osmotic Adaptation and Compatible Solute Biosynthesis of Phototrophic Bacteria as Revealed from Genome Analyses.</title>
        <authorList>
            <person name="Imhoff J.F."/>
            <person name="Rahn T."/>
            <person name="Kunzel S."/>
            <person name="Keller A."/>
            <person name="Neulinger S.C."/>
        </authorList>
    </citation>
    <scope>NUCLEOTIDE SEQUENCE [LARGE SCALE GENOMIC DNA]</scope>
    <source>
        <strain evidence="9 10">DSM 25653</strain>
    </source>
</reference>
<keyword evidence="5" id="KW-0235">DNA replication</keyword>
<accession>A0A9X0W6I4</accession>
<protein>
    <recommendedName>
        <fullName evidence="2">DNA polymerase III subunit delta'</fullName>
        <ecNumber evidence="1">2.7.7.7</ecNumber>
    </recommendedName>
</protein>
<dbReference type="Gene3D" id="1.20.272.10">
    <property type="match status" value="1"/>
</dbReference>
<evidence type="ECO:0000256" key="5">
    <source>
        <dbReference type="ARBA" id="ARBA00022705"/>
    </source>
</evidence>
<organism evidence="9 10">
    <name type="scientific">Lamprobacter modestohalophilus</name>
    <dbReference type="NCBI Taxonomy" id="1064514"/>
    <lineage>
        <taxon>Bacteria</taxon>
        <taxon>Pseudomonadati</taxon>
        <taxon>Pseudomonadota</taxon>
        <taxon>Gammaproteobacteria</taxon>
        <taxon>Chromatiales</taxon>
        <taxon>Chromatiaceae</taxon>
        <taxon>Lamprobacter</taxon>
    </lineage>
</organism>
<keyword evidence="3" id="KW-0808">Transferase</keyword>
<dbReference type="InterPro" id="IPR050238">
    <property type="entry name" value="DNA_Rep/Repair_Clamp_Loader"/>
</dbReference>
<name>A0A9X0W6I4_9GAMM</name>
<evidence type="ECO:0000259" key="8">
    <source>
        <dbReference type="Pfam" id="PF09115"/>
    </source>
</evidence>
<dbReference type="GO" id="GO:0009360">
    <property type="term" value="C:DNA polymerase III complex"/>
    <property type="evidence" value="ECO:0007669"/>
    <property type="project" value="InterPro"/>
</dbReference>
<dbReference type="InterPro" id="IPR027417">
    <property type="entry name" value="P-loop_NTPase"/>
</dbReference>
<proteinExistence type="predicted"/>
<dbReference type="PANTHER" id="PTHR11669:SF8">
    <property type="entry name" value="DNA POLYMERASE III SUBUNIT DELTA"/>
    <property type="match status" value="1"/>
</dbReference>
<dbReference type="Gene3D" id="3.40.50.300">
    <property type="entry name" value="P-loop containing nucleotide triphosphate hydrolases"/>
    <property type="match status" value="1"/>
</dbReference>
<feature type="domain" description="DNA polymerase III delta subunit C-terminal" evidence="8">
    <location>
        <begin position="225"/>
        <end position="336"/>
    </location>
</feature>
<evidence type="ECO:0000313" key="10">
    <source>
        <dbReference type="Proteomes" id="UP001138768"/>
    </source>
</evidence>
<evidence type="ECO:0000313" key="9">
    <source>
        <dbReference type="EMBL" id="MBK1617845.1"/>
    </source>
</evidence>
<dbReference type="GO" id="GO:0003887">
    <property type="term" value="F:DNA-directed DNA polymerase activity"/>
    <property type="evidence" value="ECO:0007669"/>
    <property type="project" value="UniProtKB-KW"/>
</dbReference>
<dbReference type="Pfam" id="PF13177">
    <property type="entry name" value="DNA_pol3_delta2"/>
    <property type="match status" value="1"/>
</dbReference>
<dbReference type="AlphaFoldDB" id="A0A9X0W6I4"/>
<evidence type="ECO:0000256" key="4">
    <source>
        <dbReference type="ARBA" id="ARBA00022695"/>
    </source>
</evidence>
<dbReference type="PANTHER" id="PTHR11669">
    <property type="entry name" value="REPLICATION FACTOR C / DNA POLYMERASE III GAMMA-TAU SUBUNIT"/>
    <property type="match status" value="1"/>
</dbReference>
<dbReference type="GO" id="GO:0006261">
    <property type="term" value="P:DNA-templated DNA replication"/>
    <property type="evidence" value="ECO:0007669"/>
    <property type="project" value="TreeGrafter"/>
</dbReference>
<keyword evidence="4" id="KW-0548">Nucleotidyltransferase</keyword>
<evidence type="ECO:0000256" key="1">
    <source>
        <dbReference type="ARBA" id="ARBA00012417"/>
    </source>
</evidence>
<keyword evidence="10" id="KW-1185">Reference proteome</keyword>
<dbReference type="Proteomes" id="UP001138768">
    <property type="component" value="Unassembled WGS sequence"/>
</dbReference>
<keyword evidence="6" id="KW-0239">DNA-directed DNA polymerase</keyword>
<evidence type="ECO:0000256" key="7">
    <source>
        <dbReference type="ARBA" id="ARBA00049244"/>
    </source>
</evidence>
<dbReference type="InterPro" id="IPR015199">
    <property type="entry name" value="DNA_pol_III_delta_C"/>
</dbReference>
<dbReference type="GO" id="GO:0003677">
    <property type="term" value="F:DNA binding"/>
    <property type="evidence" value="ECO:0007669"/>
    <property type="project" value="InterPro"/>
</dbReference>
<evidence type="ECO:0000256" key="3">
    <source>
        <dbReference type="ARBA" id="ARBA00022679"/>
    </source>
</evidence>